<dbReference type="RefSeq" id="WP_184161576.1">
    <property type="nucleotide sequence ID" value="NZ_JACHLN010000001.1"/>
</dbReference>
<evidence type="ECO:0000313" key="2">
    <source>
        <dbReference type="Proteomes" id="UP000575241"/>
    </source>
</evidence>
<reference evidence="1 2" key="1">
    <citation type="submission" date="2020-08" db="EMBL/GenBank/DDBJ databases">
        <title>Functional genomics of gut bacteria from endangered species of beetles.</title>
        <authorList>
            <person name="Carlos-Shanley C."/>
        </authorList>
    </citation>
    <scope>NUCLEOTIDE SEQUENCE [LARGE SCALE GENOMIC DNA]</scope>
    <source>
        <strain evidence="1 2">S00224</strain>
    </source>
</reference>
<comment type="caution">
    <text evidence="1">The sequence shown here is derived from an EMBL/GenBank/DDBJ whole genome shotgun (WGS) entry which is preliminary data.</text>
</comment>
<keyword evidence="2" id="KW-1185">Reference proteome</keyword>
<evidence type="ECO:0000313" key="1">
    <source>
        <dbReference type="EMBL" id="MBB4837281.1"/>
    </source>
</evidence>
<protein>
    <submittedName>
        <fullName evidence="1">Ferredoxin</fullName>
    </submittedName>
</protein>
<proteinExistence type="predicted"/>
<dbReference type="EMBL" id="JACHLN010000001">
    <property type="protein sequence ID" value="MBB4837281.1"/>
    <property type="molecule type" value="Genomic_DNA"/>
</dbReference>
<accession>A0A7W7JXP4</accession>
<dbReference type="AlphaFoldDB" id="A0A7W7JXP4"/>
<gene>
    <name evidence="1" type="ORF">HNP52_000332</name>
</gene>
<dbReference type="Proteomes" id="UP000575241">
    <property type="component" value="Unassembled WGS sequence"/>
</dbReference>
<name>A0A7W7JXP4_9SPHN</name>
<organism evidence="1 2">
    <name type="scientific">Sphingomonas kyeonggiensis</name>
    <dbReference type="NCBI Taxonomy" id="1268553"/>
    <lineage>
        <taxon>Bacteria</taxon>
        <taxon>Pseudomonadati</taxon>
        <taxon>Pseudomonadota</taxon>
        <taxon>Alphaproteobacteria</taxon>
        <taxon>Sphingomonadales</taxon>
        <taxon>Sphingomonadaceae</taxon>
        <taxon>Sphingomonas</taxon>
    </lineage>
</organism>
<sequence>MAPVFEAPRSSNLVIGKHVPWNAMWSGEEAGGYEIRPCRSVNGRLAVWQRHAPSKGTPIFAKPHMVRQRRSIAEMRCTVCGECTPANDRWWFGLGRFQDGWFMTTEAPVHHACALHSEKVCPHLRALGAQLRRFPEGHSILQALVGGPKVAEDFGLEIDPARPVIGNLKIAWPEDAAQIRRRHL</sequence>